<gene>
    <name evidence="2" type="ORF">BHYA_0004g01470</name>
</gene>
<evidence type="ECO:0000259" key="1">
    <source>
        <dbReference type="Pfam" id="PF06985"/>
    </source>
</evidence>
<evidence type="ECO:0000313" key="2">
    <source>
        <dbReference type="EMBL" id="TGO43020.1"/>
    </source>
</evidence>
<dbReference type="InterPro" id="IPR010730">
    <property type="entry name" value="HET"/>
</dbReference>
<name>A0A4Z1H883_9HELO</name>
<protein>
    <recommendedName>
        <fullName evidence="1">Heterokaryon incompatibility domain-containing protein</fullName>
    </recommendedName>
</protein>
<organism evidence="2 3">
    <name type="scientific">Botrytis hyacinthi</name>
    <dbReference type="NCBI Taxonomy" id="278943"/>
    <lineage>
        <taxon>Eukaryota</taxon>
        <taxon>Fungi</taxon>
        <taxon>Dikarya</taxon>
        <taxon>Ascomycota</taxon>
        <taxon>Pezizomycotina</taxon>
        <taxon>Leotiomycetes</taxon>
        <taxon>Helotiales</taxon>
        <taxon>Sclerotiniaceae</taxon>
        <taxon>Botrytis</taxon>
    </lineage>
</organism>
<keyword evidence="3" id="KW-1185">Reference proteome</keyword>
<reference evidence="2 3" key="1">
    <citation type="submission" date="2017-12" db="EMBL/GenBank/DDBJ databases">
        <title>Comparative genomics of Botrytis spp.</title>
        <authorList>
            <person name="Valero-Jimenez C.A."/>
            <person name="Tapia P."/>
            <person name="Veloso J."/>
            <person name="Silva-Moreno E."/>
            <person name="Staats M."/>
            <person name="Valdes J.H."/>
            <person name="Van Kan J.A.L."/>
        </authorList>
    </citation>
    <scope>NUCLEOTIDE SEQUENCE [LARGE SCALE GENOMIC DNA]</scope>
    <source>
        <strain evidence="2 3">Bh0001</strain>
    </source>
</reference>
<feature type="domain" description="Heterokaryon incompatibility" evidence="1">
    <location>
        <begin position="270"/>
        <end position="422"/>
    </location>
</feature>
<accession>A0A4Z1H883</accession>
<dbReference type="PANTHER" id="PTHR33112">
    <property type="entry name" value="DOMAIN PROTEIN, PUTATIVE-RELATED"/>
    <property type="match status" value="1"/>
</dbReference>
<sequence length="746" mass="84973">MDPPFVASNRNSNTATESPLCAICSAQLALDDADSGGALKNENGVSVLYFPFAESLRSSRHNSLEIEESVNTWKGGVVYERAVTPPNLPELSDSFPCKFCLALKRSLLDRYGDWLWWKESFSPLRIEGRYQWYSPPKTRRTDKGPHFRLSALAITYSHPEMETTYDQTAPDKFPVMAEPGRCRDWLHIEQTPIEGSPSEKVLRLIKKWSKECDLNTECAEHRKFSQNKANFLPTRLLYLGDGTTGQCPQIVETRDLLENGSEMARQQLQYACLSYCWGSDLPLTTTSSTLSKYKSGLPEHKMPQLFQDAIAVSRGLGIQYLWIDALCILQDVREDWEREAFMMSDIFYHSFITIGAATAKSCHDSIFGPREDLSCTLSFQSSLSKEVVGSYCIYLSKMSHKRSSDIDLSNSTWTSRGWVWQEQIMAQRLLVFGKKMVHLKCHGCIYSENGTVGNVFTSYILRASKFHTKNSLTGDWEKWMNDFSGRQFTFPSDKLASVSGLALAFERVLATRGQPPEYLAGHWQDERFHISLQWTIAPENKVPFRNMIKDLHDPEKYCAPSWSWASRNQGRLIMLPIGTDPKGTKADFEFISNNLVAAKSNVRVKTRPGSSITLRGRVCPFAYPPTESTRHYDRLRYIPRSAEWESSIHGGTIYYFLDWNPLLDDTSWEELRPSLRLFLLTNVGTGLVLLSESKYDPGFRRVGVFLFVSSERGMNGSSWSQNGFIFDNLESDFLQTGWNVENVVLY</sequence>
<dbReference type="AlphaFoldDB" id="A0A4Z1H883"/>
<dbReference type="EMBL" id="PQXK01000004">
    <property type="protein sequence ID" value="TGO43020.1"/>
    <property type="molecule type" value="Genomic_DNA"/>
</dbReference>
<comment type="caution">
    <text evidence="2">The sequence shown here is derived from an EMBL/GenBank/DDBJ whole genome shotgun (WGS) entry which is preliminary data.</text>
</comment>
<dbReference type="Pfam" id="PF06985">
    <property type="entry name" value="HET"/>
    <property type="match status" value="1"/>
</dbReference>
<dbReference type="PANTHER" id="PTHR33112:SF9">
    <property type="entry name" value="HETEROKARYON INCOMPATIBILITY DOMAIN-CONTAINING PROTEIN"/>
    <property type="match status" value="1"/>
</dbReference>
<proteinExistence type="predicted"/>
<dbReference type="Proteomes" id="UP000297814">
    <property type="component" value="Unassembled WGS sequence"/>
</dbReference>
<evidence type="ECO:0000313" key="3">
    <source>
        <dbReference type="Proteomes" id="UP000297814"/>
    </source>
</evidence>